<evidence type="ECO:0000256" key="1">
    <source>
        <dbReference type="ARBA" id="ARBA00000083"/>
    </source>
</evidence>
<dbReference type="PANTHER" id="PTHR43725">
    <property type="entry name" value="UDP-GLUCOSE 4-EPIMERASE"/>
    <property type="match status" value="1"/>
</dbReference>
<name>C9LPM5_9FIRM</name>
<keyword evidence="7 11" id="KW-0520">NAD</keyword>
<dbReference type="InterPro" id="IPR036291">
    <property type="entry name" value="NAD(P)-bd_dom_sf"/>
</dbReference>
<dbReference type="EC" id="5.1.3.2" evidence="5 11"/>
<dbReference type="EMBL" id="ACIM02000001">
    <property type="protein sequence ID" value="EEW97511.1"/>
    <property type="molecule type" value="Genomic_DNA"/>
</dbReference>
<keyword evidence="10 11" id="KW-0119">Carbohydrate metabolism</keyword>
<proteinExistence type="inferred from homology"/>
<sequence length="324" mass="36079">MNVLITGGAGYIGSHCNRYFNEKGIYTVIVDDLSDGHEESVVAGKFVKGSFGDRALMEKILKEEKIDAVIHFAAFASVPDSVARPSRYYHNNVSNMLNLLDAMVATGVKYIVFSSSAATFGEPVYTPIDEKHPQKPINPYGMTKLIGEKMLLDYEQAYGIHSCAFRYFNASGCSHDSLIGEAHNPECHLIPLVIRAAIHGEPHLKVFGDDYDTRDGSCLRDYVHVEDLAEAHYLGLKYIMEHNCSEQFNLGSQTGFTVLEIIKSFEKVSGLKVPYEIAGRRAGDPAVLVASNEKAKKLLGWELKQSSLENILRTAYGWEKNKRY</sequence>
<keyword evidence="8" id="KW-0299">Galactose metabolism</keyword>
<reference evidence="13" key="1">
    <citation type="submission" date="2009-09" db="EMBL/GenBank/DDBJ databases">
        <authorList>
            <person name="Weinstock G."/>
            <person name="Sodergren E."/>
            <person name="Clifton S."/>
            <person name="Fulton L."/>
            <person name="Fulton B."/>
            <person name="Courtney L."/>
            <person name="Fronick C."/>
            <person name="Harrison M."/>
            <person name="Strong C."/>
            <person name="Farmer C."/>
            <person name="Delahaunty K."/>
            <person name="Markovic C."/>
            <person name="Hall O."/>
            <person name="Minx P."/>
            <person name="Tomlinson C."/>
            <person name="Mitreva M."/>
            <person name="Nelson J."/>
            <person name="Hou S."/>
            <person name="Wollam A."/>
            <person name="Pepin K.H."/>
            <person name="Johnson M."/>
            <person name="Bhonagiri V."/>
            <person name="Nash W.E."/>
            <person name="Warren W."/>
            <person name="Chinwalla A."/>
            <person name="Mardis E.R."/>
            <person name="Wilson R.K."/>
        </authorList>
    </citation>
    <scope>NUCLEOTIDE SEQUENCE [LARGE SCALE GENOMIC DNA]</scope>
    <source>
        <strain evidence="13">DSM 15470</strain>
    </source>
</reference>
<evidence type="ECO:0000256" key="4">
    <source>
        <dbReference type="ARBA" id="ARBA00007637"/>
    </source>
</evidence>
<organism evidence="13 14">
    <name type="scientific">Dialister invisus DSM 15470</name>
    <dbReference type="NCBI Taxonomy" id="592028"/>
    <lineage>
        <taxon>Bacteria</taxon>
        <taxon>Bacillati</taxon>
        <taxon>Bacillota</taxon>
        <taxon>Negativicutes</taxon>
        <taxon>Veillonellales</taxon>
        <taxon>Veillonellaceae</taxon>
        <taxon>Dialister</taxon>
    </lineage>
</organism>
<dbReference type="GO" id="GO:0003978">
    <property type="term" value="F:UDP-glucose 4-epimerase activity"/>
    <property type="evidence" value="ECO:0007669"/>
    <property type="project" value="UniProtKB-UniRule"/>
</dbReference>
<evidence type="ECO:0000256" key="9">
    <source>
        <dbReference type="ARBA" id="ARBA00023235"/>
    </source>
</evidence>
<feature type="domain" description="NAD-dependent epimerase/dehydratase" evidence="12">
    <location>
        <begin position="3"/>
        <end position="251"/>
    </location>
</feature>
<protein>
    <recommendedName>
        <fullName evidence="6 11">UDP-glucose 4-epimerase</fullName>
        <ecNumber evidence="5 11">5.1.3.2</ecNumber>
    </recommendedName>
</protein>
<evidence type="ECO:0000313" key="13">
    <source>
        <dbReference type="EMBL" id="EEW97511.1"/>
    </source>
</evidence>
<dbReference type="Gene3D" id="3.90.25.10">
    <property type="entry name" value="UDP-galactose 4-epimerase, domain 1"/>
    <property type="match status" value="1"/>
</dbReference>
<dbReference type="Proteomes" id="UP000004736">
    <property type="component" value="Unassembled WGS sequence"/>
</dbReference>
<gene>
    <name evidence="13" type="primary">galE</name>
    <name evidence="13" type="ORF">GCWU000321_01505</name>
</gene>
<dbReference type="GeneID" id="78278072"/>
<evidence type="ECO:0000256" key="10">
    <source>
        <dbReference type="ARBA" id="ARBA00023277"/>
    </source>
</evidence>
<evidence type="ECO:0000256" key="5">
    <source>
        <dbReference type="ARBA" id="ARBA00013189"/>
    </source>
</evidence>
<dbReference type="OrthoDB" id="9801785at2"/>
<dbReference type="PANTHER" id="PTHR43725:SF53">
    <property type="entry name" value="UDP-ARABINOSE 4-EPIMERASE 1"/>
    <property type="match status" value="1"/>
</dbReference>
<dbReference type="AlphaFoldDB" id="C9LPM5"/>
<evidence type="ECO:0000259" key="12">
    <source>
        <dbReference type="Pfam" id="PF01370"/>
    </source>
</evidence>
<dbReference type="HOGENOM" id="CLU_007383_1_10_9"/>
<evidence type="ECO:0000256" key="11">
    <source>
        <dbReference type="RuleBase" id="RU366046"/>
    </source>
</evidence>
<keyword evidence="14" id="KW-1185">Reference proteome</keyword>
<dbReference type="SUPFAM" id="SSF51735">
    <property type="entry name" value="NAD(P)-binding Rossmann-fold domains"/>
    <property type="match status" value="1"/>
</dbReference>
<dbReference type="STRING" id="592028.GCWU000321_01505"/>
<evidence type="ECO:0000256" key="6">
    <source>
        <dbReference type="ARBA" id="ARBA00018569"/>
    </source>
</evidence>
<comment type="cofactor">
    <cofactor evidence="2 11">
        <name>NAD(+)</name>
        <dbReference type="ChEBI" id="CHEBI:57540"/>
    </cofactor>
</comment>
<evidence type="ECO:0000256" key="8">
    <source>
        <dbReference type="ARBA" id="ARBA00023144"/>
    </source>
</evidence>
<dbReference type="NCBIfam" id="TIGR01179">
    <property type="entry name" value="galE"/>
    <property type="match status" value="1"/>
</dbReference>
<dbReference type="eggNOG" id="COG1087">
    <property type="taxonomic scope" value="Bacteria"/>
</dbReference>
<dbReference type="GO" id="GO:0033499">
    <property type="term" value="P:galactose catabolic process via UDP-galactose, Leloir pathway"/>
    <property type="evidence" value="ECO:0007669"/>
    <property type="project" value="TreeGrafter"/>
</dbReference>
<dbReference type="InterPro" id="IPR001509">
    <property type="entry name" value="Epimerase_deHydtase"/>
</dbReference>
<evidence type="ECO:0000256" key="7">
    <source>
        <dbReference type="ARBA" id="ARBA00023027"/>
    </source>
</evidence>
<keyword evidence="9 11" id="KW-0413">Isomerase</keyword>
<comment type="caution">
    <text evidence="13">The sequence shown here is derived from an EMBL/GenBank/DDBJ whole genome shotgun (WGS) entry which is preliminary data.</text>
</comment>
<dbReference type="Pfam" id="PF01370">
    <property type="entry name" value="Epimerase"/>
    <property type="match status" value="1"/>
</dbReference>
<comment type="subunit">
    <text evidence="11">Homodimer.</text>
</comment>
<dbReference type="Gene3D" id="3.40.50.720">
    <property type="entry name" value="NAD(P)-binding Rossmann-like Domain"/>
    <property type="match status" value="1"/>
</dbReference>
<evidence type="ECO:0000256" key="2">
    <source>
        <dbReference type="ARBA" id="ARBA00001911"/>
    </source>
</evidence>
<dbReference type="UniPathway" id="UPA00214"/>
<evidence type="ECO:0000256" key="3">
    <source>
        <dbReference type="ARBA" id="ARBA00004947"/>
    </source>
</evidence>
<dbReference type="InterPro" id="IPR005886">
    <property type="entry name" value="UDP_G4E"/>
</dbReference>
<comment type="similarity">
    <text evidence="4 11">Belongs to the NAD(P)-dependent epimerase/dehydratase family.</text>
</comment>
<evidence type="ECO:0000313" key="14">
    <source>
        <dbReference type="Proteomes" id="UP000004736"/>
    </source>
</evidence>
<accession>C9LPM5</accession>
<dbReference type="CDD" id="cd05247">
    <property type="entry name" value="UDP_G4E_1_SDR_e"/>
    <property type="match status" value="1"/>
</dbReference>
<dbReference type="RefSeq" id="WP_007070443.1">
    <property type="nucleotide sequence ID" value="NZ_GG698602.1"/>
</dbReference>
<comment type="catalytic activity">
    <reaction evidence="1 11">
        <text>UDP-alpha-D-glucose = UDP-alpha-D-galactose</text>
        <dbReference type="Rhea" id="RHEA:22168"/>
        <dbReference type="ChEBI" id="CHEBI:58885"/>
        <dbReference type="ChEBI" id="CHEBI:66914"/>
        <dbReference type="EC" id="5.1.3.2"/>
    </reaction>
</comment>
<comment type="pathway">
    <text evidence="3 11">Carbohydrate metabolism; galactose metabolism.</text>
</comment>